<feature type="compositionally biased region" description="Basic and acidic residues" evidence="18">
    <location>
        <begin position="2571"/>
        <end position="2584"/>
    </location>
</feature>
<evidence type="ECO:0008006" key="23">
    <source>
        <dbReference type="Google" id="ProtNLM"/>
    </source>
</evidence>
<reference evidence="21 22" key="1">
    <citation type="submission" date="2019-04" db="EMBL/GenBank/DDBJ databases">
        <title>Aspergillus burnettii sp. nov., novel species from soil in southeast Queensland.</title>
        <authorList>
            <person name="Gilchrist C.L.M."/>
            <person name="Pitt J.I."/>
            <person name="Lange L."/>
            <person name="Lacey H.J."/>
            <person name="Vuong D."/>
            <person name="Midgley D.J."/>
            <person name="Greenfield P."/>
            <person name="Bradbury M."/>
            <person name="Lacey E."/>
            <person name="Busk P.K."/>
            <person name="Pilgaard B."/>
            <person name="Chooi Y.H."/>
            <person name="Piggott A.M."/>
        </authorList>
    </citation>
    <scope>NUCLEOTIDE SEQUENCE [LARGE SCALE GENOMIC DNA]</scope>
    <source>
        <strain evidence="21 22">FRR 5400</strain>
    </source>
</reference>
<feature type="coiled-coil region" evidence="17">
    <location>
        <begin position="1614"/>
        <end position="1648"/>
    </location>
</feature>
<feature type="coiled-coil region" evidence="17">
    <location>
        <begin position="1954"/>
        <end position="2066"/>
    </location>
</feature>
<dbReference type="Gene3D" id="4.10.270.10">
    <property type="entry name" value="Myosin, subunit A"/>
    <property type="match status" value="1"/>
</dbReference>
<dbReference type="GO" id="GO:1902404">
    <property type="term" value="P:mitotic actomyosin contractile ring contraction"/>
    <property type="evidence" value="ECO:0007669"/>
    <property type="project" value="UniProtKB-ARBA"/>
</dbReference>
<keyword evidence="11 16" id="KW-0505">Motor protein</keyword>
<feature type="region of interest" description="Disordered" evidence="18">
    <location>
        <begin position="1674"/>
        <end position="1696"/>
    </location>
</feature>
<dbReference type="CDD" id="cd01377">
    <property type="entry name" value="MYSc_class_II"/>
    <property type="match status" value="1"/>
</dbReference>
<dbReference type="GO" id="GO:0120104">
    <property type="term" value="C:mitotic actomyosin contractile ring, proximal layer"/>
    <property type="evidence" value="ECO:0007669"/>
    <property type="project" value="UniProtKB-ARBA"/>
</dbReference>
<evidence type="ECO:0000256" key="8">
    <source>
        <dbReference type="ARBA" id="ARBA00022840"/>
    </source>
</evidence>
<accession>A0A8H6A991</accession>
<evidence type="ECO:0000256" key="18">
    <source>
        <dbReference type="SAM" id="MobiDB-lite"/>
    </source>
</evidence>
<dbReference type="GO" id="GO:0005684">
    <property type="term" value="C:U2-type spliceosomal complex"/>
    <property type="evidence" value="ECO:0007669"/>
    <property type="project" value="UniProtKB-ARBA"/>
</dbReference>
<dbReference type="Pfam" id="PF02736">
    <property type="entry name" value="Myosin_N"/>
    <property type="match status" value="1"/>
</dbReference>
<feature type="coiled-coil region" evidence="17">
    <location>
        <begin position="942"/>
        <end position="1585"/>
    </location>
</feature>
<dbReference type="GO" id="GO:0000974">
    <property type="term" value="C:Prp19 complex"/>
    <property type="evidence" value="ECO:0007669"/>
    <property type="project" value="UniProtKB-ARBA"/>
</dbReference>
<feature type="compositionally biased region" description="Polar residues" evidence="18">
    <location>
        <begin position="55"/>
        <end position="64"/>
    </location>
</feature>
<organism evidence="21 22">
    <name type="scientific">Petromyces alliaceus</name>
    <name type="common">Aspergillus alliaceus</name>
    <dbReference type="NCBI Taxonomy" id="209559"/>
    <lineage>
        <taxon>Eukaryota</taxon>
        <taxon>Fungi</taxon>
        <taxon>Dikarya</taxon>
        <taxon>Ascomycota</taxon>
        <taxon>Pezizomycotina</taxon>
        <taxon>Eurotiomycetes</taxon>
        <taxon>Eurotiomycetidae</taxon>
        <taxon>Eurotiales</taxon>
        <taxon>Aspergillaceae</taxon>
        <taxon>Aspergillus</taxon>
        <taxon>Aspergillus subgen. Circumdati</taxon>
    </lineage>
</organism>
<dbReference type="InterPro" id="IPR055914">
    <property type="entry name" value="DUF7491"/>
</dbReference>
<dbReference type="GO" id="GO:0005524">
    <property type="term" value="F:ATP binding"/>
    <property type="evidence" value="ECO:0007669"/>
    <property type="project" value="UniProtKB-UniRule"/>
</dbReference>
<evidence type="ECO:0000256" key="2">
    <source>
        <dbReference type="ARBA" id="ARBA00004123"/>
    </source>
</evidence>
<keyword evidence="10 16" id="KW-0518">Myosin</keyword>
<feature type="domain" description="Myosin motor" evidence="19">
    <location>
        <begin position="170"/>
        <end position="864"/>
    </location>
</feature>
<evidence type="ECO:0000256" key="3">
    <source>
        <dbReference type="ARBA" id="ARBA00007002"/>
    </source>
</evidence>
<dbReference type="InterPro" id="IPR008989">
    <property type="entry name" value="Myosin_S1_N"/>
</dbReference>
<sequence>MLPSQLNGSPKRANPFSRASPSPSPSPSPAPRAARPKSALVTSSSKFEEARGHFRNSSSLTPATQAPFARIASRQRSNSLRNDAASGTFAPEFIKTEELKRGADQIRGLEGDNDFSGNKYVWLRDPEKAFIRGLVLEERDNGKLLVQSDDGEQCEVDSDQVDKVNPAKFDKADDMAELTHLNEASVVHNLHSRYQADMIYTYSGLFLVTVNPYCPLSIYSNEYVKMYKGRSREETRPHIFAMADEAFRNLVEEGENQSILVTGESGAGKTENTKKVIQYLAAVATSDTPHARSGTKHLSILSQQILRANPILESFGNAQTVRNNNSSRFGKFIRIEFTRSGQISGAWIDWYLLEKSRVVKPNTQERNYHIFYQLLRGADQTLRETLLLSNLGIEDFAYTRDGNDSIVGVSDEEEWNSLLEAFHVMDFSEAEQMHILRTISAVLHLGNVTVVKESLRADQAALGPDSLSSIERACQLLGIATGPFVKGLLHPRVKAGREWVEKVQTPEQVRLALDALAKGIYERSFGNLVTRINQRLDRGTVTGDDNYFIGVLDIAGFEIFQNNSFEQLCINYTNEKLQQFFNHHMFVLEQEEYAKEQIEWQFIDFGKDLQPTIDLIELTNPIGIFSCLDEDCVMPKATDKSFTDKLHSLWDRKSPKYRASRLSQGFVLTHYAAEVEYDTNGWLEKNKDPLNDNVTRLLAASKDQHVADLFSDCGDPDDEADYPKSRVKKGLFRTVAQRHKEHLSSLMSSLNSTHPHFVRCIIPNHKKRPKMFNAPLVLDQLRCNGVLEGIRIARTGFPNRLSFAEFRQRYEVLCRNVSKNYIDGQTVAQMMLDKLGMDPTWYRVGRTKVFFRAGVLAELEEKRDELIRSIMTRFQSVARGFVQRRISNKLLYRAEATRILQQNFGVYLKLKSNPWWRLFSRMKPLLGETRTADEVKKRDEKIQQLEVKVKQDLADRQKLDEERRRTEIEMQKIQQTLESERALALDKEEIFKRLQMREVELSEKLAGAIADQESLEDQLDELIAAKKRCDEELQQRITQLEQAGEIIQRFETEKHEMQAHLEEIDRKLLEAEQASARKDDNLKELEQELKMLQSHLTLKDRKVQDLEAKLLKVDQDLDLKLAKTSKELDQSKIQVKELVDENRSIRQQISDLSATSTGYEEMLRRKESEMAVLRNDARRHEEDKQQLETERNSLSARHDNMQKRLRELQAETDAMKSEKAQLERELTDVKKLLEEKISEDAEAVESRKLLEQQIHDLKEQLFQAQAELSRERQSRDDVQMLAEHNLAELRDKYTSLNESKIIIEKEMYIQQDTLRRATEARLAAEQSRKELQTELIKLRDRFTSVENARLNAEAEIERNIMNQANDRVDSVRKDLNEKTCQLEEIEAERARLSARVQELTNAIAESDNFRIRHDQHKERLERELVTLKGRLTASENDNRALLTKIQQKNLDIARSNSKASENQRLRVTTLQREKAKLEDDSKKLARQLGDLQLSITSLEKQKEKLSLSLEDLNHEANRERKACRNAEKAASTASLQLAEANRNLETERQLRTQAQTNTRTLQTSLDTANKEIEDLHRQLMLLHKAVDPASDQSPESWENVQPDLSKKVDLAQLLDTTRTQLQVTEEKYNRAESQLAEMRRRHGDEMRELDSRYSSSKRALLEEIDQNQAVNRTPTHLRKDPENGLVKKYTTPTTPNRRFNLNEAANDSARSDRTVDTVGYQRRMDMAAELEELQNKLQMSEMQNKHLQSQLQQTTPLRDIWQDESPSVRRMQLLERENGRLHDQLDDSAKKVSALERSIHLGDLSLRDVQAKSHEELYDLINSQEQSRRSLLKVHNEVIAEFSDLKAQLEKHKRSKATLEVELRDLRSEAQELQLTRDQDAVSRNQLLQEFADLQIRLDAETSRSADLASSQSLYKTRADEYFSKLEQAEVTVLKATRAEQFAKVQAQEAEDTCARIMSERKEMDSLVEDLQRQTQSLEARMEDQAAELQGALQSKQRLQNELDDYRNQRAIDIEDKETSMEQTRQKYQREFSTLTNELEMEREKILKVRSENSRLREELEDLRSKWDNEVLNSSTWAKEKSRMEVMLQDVTTSRDDAVNAHNEAQSRVVTLLSQVRDLRTSVDDVTAERDMLLKEKKMLEVRLTEAGERLEELAKGESPSMRNAASMGRELLELKSKLAQQEDVSAAAVGKMRRADALVTEIQKEITAEREANAQLFKDKAALEKQLKESQLRCVDLETKSYSSGSQDVKFLHKRIKDLEAHLEEQESKHSSEQRSLRNVDRTVKDLQSQIERRDRMNAQLTDDVNKSRDKIERLLRNIEQLQHNDTDTQFQVRRVERELREEKEKSLRLERELQGWKSLRVERGRGHVTFNDARNSEKAQSMLFRFRAQQAADLGIIDIGRTRRPKAITSVDSIPMCEKWRGQVLKEISRKVSRIQEASLSDYQIRDLNDEINKLMREKWIWEMQIRNLGGPNYMRGSGRVYDDEGREIPGGGKGYRYFGRARELPGVKEMFEAASRRGRRPAEEEEEESRGRGGDIATKKVDANYFGYGLDEEDGTLLAYEKQKEKEAVESLRGKKEKDVEDGWEPLPGDAGDGVEWRLPTLEEVQEELVDRRRRRLLEKIT</sequence>
<dbReference type="FunFam" id="1.10.287.660:FF:000001">
    <property type="entry name" value="pre-mRNA-splicing factor ISY1 homolog"/>
    <property type="match status" value="1"/>
</dbReference>
<comment type="function">
    <text evidence="1">Involved in pre-mRNA splicing.</text>
</comment>
<evidence type="ECO:0000256" key="13">
    <source>
        <dbReference type="ARBA" id="ARBA00023203"/>
    </source>
</evidence>
<dbReference type="Pfam" id="PF00063">
    <property type="entry name" value="Myosin_head"/>
    <property type="match status" value="1"/>
</dbReference>
<keyword evidence="13 16" id="KW-0009">Actin-binding</keyword>
<dbReference type="Gene3D" id="1.20.120.720">
    <property type="entry name" value="Myosin VI head, motor domain, U50 subdomain"/>
    <property type="match status" value="1"/>
</dbReference>
<dbReference type="InterPro" id="IPR004009">
    <property type="entry name" value="SH3_Myosin"/>
</dbReference>
<comment type="similarity">
    <text evidence="3">Belongs to the ISY1 family.</text>
</comment>
<evidence type="ECO:0000313" key="21">
    <source>
        <dbReference type="EMBL" id="KAF5862519.1"/>
    </source>
</evidence>
<name>A0A8H6A991_PETAA</name>
<dbReference type="Gene3D" id="2.30.30.360">
    <property type="entry name" value="Myosin S1 fragment, N-terminal"/>
    <property type="match status" value="1"/>
</dbReference>
<feature type="region of interest" description="Disordered" evidence="18">
    <location>
        <begin position="2571"/>
        <end position="2598"/>
    </location>
</feature>
<evidence type="ECO:0000256" key="15">
    <source>
        <dbReference type="ARBA" id="ARBA00064372"/>
    </source>
</evidence>
<comment type="subcellular location">
    <subcellularLocation>
        <location evidence="2">Nucleus</location>
    </subcellularLocation>
</comment>
<feature type="coiled-coil region" evidence="17">
    <location>
        <begin position="1842"/>
        <end position="1904"/>
    </location>
</feature>
<dbReference type="GO" id="GO:1903475">
    <property type="term" value="P:mitotic actomyosin contractile ring assembly"/>
    <property type="evidence" value="ECO:0007669"/>
    <property type="project" value="UniProtKB-ARBA"/>
</dbReference>
<evidence type="ECO:0000256" key="7">
    <source>
        <dbReference type="ARBA" id="ARBA00022741"/>
    </source>
</evidence>
<dbReference type="FunFam" id="1.10.10.820:FF:000001">
    <property type="entry name" value="Myosin heavy chain"/>
    <property type="match status" value="1"/>
</dbReference>
<proteinExistence type="inferred from homology"/>
<dbReference type="PROSITE" id="PS50096">
    <property type="entry name" value="IQ"/>
    <property type="match status" value="1"/>
</dbReference>
<dbReference type="InterPro" id="IPR029012">
    <property type="entry name" value="Helix_hairpin_bin_sf"/>
</dbReference>
<keyword evidence="9 17" id="KW-0175">Coiled coil</keyword>
<evidence type="ECO:0000256" key="12">
    <source>
        <dbReference type="ARBA" id="ARBA00023187"/>
    </source>
</evidence>
<dbReference type="GO" id="GO:0007015">
    <property type="term" value="P:actin filament organization"/>
    <property type="evidence" value="ECO:0007669"/>
    <property type="project" value="TreeGrafter"/>
</dbReference>
<keyword evidence="6" id="KW-0747">Spliceosome</keyword>
<dbReference type="PROSITE" id="PS51456">
    <property type="entry name" value="MYOSIN_MOTOR"/>
    <property type="match status" value="1"/>
</dbReference>
<feature type="region of interest" description="Actin-binding" evidence="16">
    <location>
        <begin position="743"/>
        <end position="765"/>
    </location>
</feature>
<dbReference type="SUPFAM" id="SSF52540">
    <property type="entry name" value="P-loop containing nucleoside triphosphate hydrolases"/>
    <property type="match status" value="1"/>
</dbReference>
<evidence type="ECO:0000256" key="1">
    <source>
        <dbReference type="ARBA" id="ARBA00003777"/>
    </source>
</evidence>
<comment type="caution">
    <text evidence="21">The sequence shown here is derived from an EMBL/GenBank/DDBJ whole genome shotgun (WGS) entry which is preliminary data.</text>
</comment>
<comment type="subunit">
    <text evidence="5">Associated with the spliceosome.</text>
</comment>
<feature type="region of interest" description="Disordered" evidence="18">
    <location>
        <begin position="2515"/>
        <end position="2539"/>
    </location>
</feature>
<evidence type="ECO:0000256" key="9">
    <source>
        <dbReference type="ARBA" id="ARBA00023054"/>
    </source>
</evidence>
<dbReference type="SMART" id="SM00242">
    <property type="entry name" value="MYSc"/>
    <property type="match status" value="1"/>
</dbReference>
<dbReference type="Gene3D" id="3.40.850.10">
    <property type="entry name" value="Kinesin motor domain"/>
    <property type="match status" value="1"/>
</dbReference>
<dbReference type="GO" id="GO:0016459">
    <property type="term" value="C:myosin complex"/>
    <property type="evidence" value="ECO:0007669"/>
    <property type="project" value="UniProtKB-KW"/>
</dbReference>
<dbReference type="GO" id="GO:0016020">
    <property type="term" value="C:membrane"/>
    <property type="evidence" value="ECO:0007669"/>
    <property type="project" value="TreeGrafter"/>
</dbReference>
<dbReference type="InterPro" id="IPR036961">
    <property type="entry name" value="Kinesin_motor_dom_sf"/>
</dbReference>
<dbReference type="Pfam" id="PF06246">
    <property type="entry name" value="Isy1"/>
    <property type="match status" value="1"/>
</dbReference>
<dbReference type="PANTHER" id="PTHR13140:SF857">
    <property type="entry name" value="MYOSIN-11"/>
    <property type="match status" value="1"/>
</dbReference>
<dbReference type="InterPro" id="IPR027417">
    <property type="entry name" value="P-loop_NTPase"/>
</dbReference>
<dbReference type="EMBL" id="SPNV01000072">
    <property type="protein sequence ID" value="KAF5862519.1"/>
    <property type="molecule type" value="Genomic_DNA"/>
</dbReference>
<evidence type="ECO:0000256" key="14">
    <source>
        <dbReference type="ARBA" id="ARBA00023242"/>
    </source>
</evidence>
<feature type="binding site" evidence="16">
    <location>
        <begin position="263"/>
        <end position="270"/>
    </location>
    <ligand>
        <name>ATP</name>
        <dbReference type="ChEBI" id="CHEBI:30616"/>
    </ligand>
</feature>
<dbReference type="Pfam" id="PF24319">
    <property type="entry name" value="DUF7491"/>
    <property type="match status" value="1"/>
</dbReference>
<feature type="region of interest" description="Disordered" evidence="18">
    <location>
        <begin position="2264"/>
        <end position="2285"/>
    </location>
</feature>
<evidence type="ECO:0000259" key="20">
    <source>
        <dbReference type="PROSITE" id="PS51844"/>
    </source>
</evidence>
<evidence type="ECO:0000259" key="19">
    <source>
        <dbReference type="PROSITE" id="PS51456"/>
    </source>
</evidence>
<dbReference type="Gene3D" id="1.10.287.1490">
    <property type="match status" value="1"/>
</dbReference>
<dbReference type="InterPro" id="IPR009360">
    <property type="entry name" value="Isy1"/>
</dbReference>
<evidence type="ECO:0000256" key="4">
    <source>
        <dbReference type="ARBA" id="ARBA00008314"/>
    </source>
</evidence>
<keyword evidence="12" id="KW-0508">mRNA splicing</keyword>
<protein>
    <recommendedName>
        <fullName evidence="23">Myosin type II heavy chain</fullName>
    </recommendedName>
</protein>
<dbReference type="Gene3D" id="1.20.58.530">
    <property type="match status" value="1"/>
</dbReference>
<evidence type="ECO:0000313" key="22">
    <source>
        <dbReference type="Proteomes" id="UP000541154"/>
    </source>
</evidence>
<feature type="coiled-coil region" evidence="17">
    <location>
        <begin position="1723"/>
        <end position="1791"/>
    </location>
</feature>
<dbReference type="Gene3D" id="1.10.10.820">
    <property type="match status" value="1"/>
</dbReference>
<dbReference type="FunFam" id="1.20.120.720:FF:000001">
    <property type="entry name" value="Myosin heavy chain, muscle"/>
    <property type="match status" value="1"/>
</dbReference>
<dbReference type="SUPFAM" id="SSF90257">
    <property type="entry name" value="Myosin rod fragments"/>
    <property type="match status" value="1"/>
</dbReference>
<feature type="domain" description="Myosin N-terminal SH3-like" evidence="20">
    <location>
        <begin position="116"/>
        <end position="166"/>
    </location>
</feature>
<dbReference type="PRINTS" id="PR00193">
    <property type="entry name" value="MYOSINHEAVY"/>
</dbReference>
<evidence type="ECO:0000256" key="5">
    <source>
        <dbReference type="ARBA" id="ARBA00011524"/>
    </source>
</evidence>
<dbReference type="InterPro" id="IPR001609">
    <property type="entry name" value="Myosin_head_motor_dom-like"/>
</dbReference>
<gene>
    <name evidence="21" type="ORF">ETB97_011619</name>
</gene>
<dbReference type="GO" id="GO:0000350">
    <property type="term" value="P:generation of catalytic spliceosome for second transesterification step"/>
    <property type="evidence" value="ECO:0007669"/>
    <property type="project" value="InterPro"/>
</dbReference>
<dbReference type="Proteomes" id="UP000541154">
    <property type="component" value="Unassembled WGS sequence"/>
</dbReference>
<dbReference type="InterPro" id="IPR037200">
    <property type="entry name" value="Isy1_sf"/>
</dbReference>
<dbReference type="GO" id="GO:0051015">
    <property type="term" value="F:actin filament binding"/>
    <property type="evidence" value="ECO:0007669"/>
    <property type="project" value="InterPro"/>
</dbReference>
<dbReference type="Gene3D" id="3.30.70.1590">
    <property type="match status" value="1"/>
</dbReference>
<evidence type="ECO:0000256" key="16">
    <source>
        <dbReference type="PROSITE-ProRule" id="PRU00782"/>
    </source>
</evidence>
<keyword evidence="14" id="KW-0539">Nucleus</keyword>
<evidence type="ECO:0000256" key="6">
    <source>
        <dbReference type="ARBA" id="ARBA00022728"/>
    </source>
</evidence>
<keyword evidence="7 16" id="KW-0547">Nucleotide-binding</keyword>
<evidence type="ECO:0000256" key="10">
    <source>
        <dbReference type="ARBA" id="ARBA00023123"/>
    </source>
</evidence>
<feature type="region of interest" description="Disordered" evidence="18">
    <location>
        <begin position="1"/>
        <end position="85"/>
    </location>
</feature>
<dbReference type="GO" id="GO:0071014">
    <property type="term" value="C:post-mRNA release spliceosomal complex"/>
    <property type="evidence" value="ECO:0007669"/>
    <property type="project" value="UniProtKB-ARBA"/>
</dbReference>
<comment type="subunit">
    <text evidence="15">Binds to cdc4 and rlc1.</text>
</comment>
<comment type="similarity">
    <text evidence="4 16">Belongs to the TRAFAC class myosin-kinesin ATPase superfamily. Myosin family.</text>
</comment>
<keyword evidence="8 16" id="KW-0067">ATP-binding</keyword>
<dbReference type="PANTHER" id="PTHR13140">
    <property type="entry name" value="MYOSIN"/>
    <property type="match status" value="1"/>
</dbReference>
<dbReference type="PROSITE" id="PS51844">
    <property type="entry name" value="SH3_LIKE"/>
    <property type="match status" value="1"/>
</dbReference>
<dbReference type="Gene3D" id="1.20.5.340">
    <property type="match status" value="2"/>
</dbReference>
<evidence type="ECO:0000256" key="11">
    <source>
        <dbReference type="ARBA" id="ARBA00023175"/>
    </source>
</evidence>
<dbReference type="SUPFAM" id="SSF140102">
    <property type="entry name" value="ISY1 domain-like"/>
    <property type="match status" value="1"/>
</dbReference>
<dbReference type="GO" id="GO:0000146">
    <property type="term" value="F:microfilament motor activity"/>
    <property type="evidence" value="ECO:0007669"/>
    <property type="project" value="TreeGrafter"/>
</dbReference>
<keyword evidence="22" id="KW-1185">Reference proteome</keyword>
<dbReference type="Gene3D" id="1.10.287.660">
    <property type="entry name" value="Helix hairpin bin"/>
    <property type="match status" value="1"/>
</dbReference>
<evidence type="ECO:0000256" key="17">
    <source>
        <dbReference type="SAM" id="Coils"/>
    </source>
</evidence>
<dbReference type="FunFam" id="1.20.58.530:FF:000001">
    <property type="entry name" value="Myosin heavy chain"/>
    <property type="match status" value="1"/>
</dbReference>
<dbReference type="FunFam" id="3.40.850.10:FF:000101">
    <property type="entry name" value="Slow myosin heavy chain 2"/>
    <property type="match status" value="1"/>
</dbReference>
<keyword evidence="6" id="KW-0507">mRNA processing</keyword>